<dbReference type="EMBL" id="GL737085">
    <property type="protein sequence ID" value="EFX60126.1"/>
    <property type="molecule type" value="Genomic_DNA"/>
</dbReference>
<dbReference type="InParanoid" id="E9I7A4"/>
<dbReference type="KEGG" id="dpx:DAPPUDRAFT_345260"/>
<evidence type="ECO:0000313" key="2">
    <source>
        <dbReference type="EMBL" id="EFX60126.1"/>
    </source>
</evidence>
<reference evidence="2 3" key="1">
    <citation type="journal article" date="2011" name="Science">
        <title>The ecoresponsive genome of Daphnia pulex.</title>
        <authorList>
            <person name="Colbourne J.K."/>
            <person name="Pfrender M.E."/>
            <person name="Gilbert D."/>
            <person name="Thomas W.K."/>
            <person name="Tucker A."/>
            <person name="Oakley T.H."/>
            <person name="Tokishita S."/>
            <person name="Aerts A."/>
            <person name="Arnold G.J."/>
            <person name="Basu M.K."/>
            <person name="Bauer D.J."/>
            <person name="Caceres C.E."/>
            <person name="Carmel L."/>
            <person name="Casola C."/>
            <person name="Choi J.H."/>
            <person name="Detter J.C."/>
            <person name="Dong Q."/>
            <person name="Dusheyko S."/>
            <person name="Eads B.D."/>
            <person name="Frohlich T."/>
            <person name="Geiler-Samerotte K.A."/>
            <person name="Gerlach D."/>
            <person name="Hatcher P."/>
            <person name="Jogdeo S."/>
            <person name="Krijgsveld J."/>
            <person name="Kriventseva E.V."/>
            <person name="Kultz D."/>
            <person name="Laforsch C."/>
            <person name="Lindquist E."/>
            <person name="Lopez J."/>
            <person name="Manak J.R."/>
            <person name="Muller J."/>
            <person name="Pangilinan J."/>
            <person name="Patwardhan R.P."/>
            <person name="Pitluck S."/>
            <person name="Pritham E.J."/>
            <person name="Rechtsteiner A."/>
            <person name="Rho M."/>
            <person name="Rogozin I.B."/>
            <person name="Sakarya O."/>
            <person name="Salamov A."/>
            <person name="Schaack S."/>
            <person name="Shapiro H."/>
            <person name="Shiga Y."/>
            <person name="Skalitzky C."/>
            <person name="Smith Z."/>
            <person name="Souvorov A."/>
            <person name="Sung W."/>
            <person name="Tang Z."/>
            <person name="Tsuchiya D."/>
            <person name="Tu H."/>
            <person name="Vos H."/>
            <person name="Wang M."/>
            <person name="Wolf Y.I."/>
            <person name="Yamagata H."/>
            <person name="Yamada T."/>
            <person name="Ye Y."/>
            <person name="Shaw J.R."/>
            <person name="Andrews J."/>
            <person name="Crease T.J."/>
            <person name="Tang H."/>
            <person name="Lucas S.M."/>
            <person name="Robertson H.M."/>
            <person name="Bork P."/>
            <person name="Koonin E.V."/>
            <person name="Zdobnov E.M."/>
            <person name="Grigoriev I.V."/>
            <person name="Lynch M."/>
            <person name="Boore J.L."/>
        </authorList>
    </citation>
    <scope>NUCLEOTIDE SEQUENCE [LARGE SCALE GENOMIC DNA]</scope>
</reference>
<keyword evidence="3" id="KW-1185">Reference proteome</keyword>
<dbReference type="HOGENOM" id="CLU_2981155_0_0_1"/>
<dbReference type="AlphaFoldDB" id="E9I7A4"/>
<proteinExistence type="predicted"/>
<gene>
    <name evidence="2" type="ORF">DAPPUDRAFT_345260</name>
</gene>
<organism evidence="2 3">
    <name type="scientific">Daphnia pulex</name>
    <name type="common">Water flea</name>
    <dbReference type="NCBI Taxonomy" id="6669"/>
    <lineage>
        <taxon>Eukaryota</taxon>
        <taxon>Metazoa</taxon>
        <taxon>Ecdysozoa</taxon>
        <taxon>Arthropoda</taxon>
        <taxon>Crustacea</taxon>
        <taxon>Branchiopoda</taxon>
        <taxon>Diplostraca</taxon>
        <taxon>Cladocera</taxon>
        <taxon>Anomopoda</taxon>
        <taxon>Daphniidae</taxon>
        <taxon>Daphnia</taxon>
    </lineage>
</organism>
<feature type="compositionally biased region" description="Basic and acidic residues" evidence="1">
    <location>
        <begin position="1"/>
        <end position="10"/>
    </location>
</feature>
<name>E9I7A4_DAPPU</name>
<accession>E9I7A4</accession>
<dbReference type="Proteomes" id="UP000000305">
    <property type="component" value="Unassembled WGS sequence"/>
</dbReference>
<feature type="compositionally biased region" description="Polar residues" evidence="1">
    <location>
        <begin position="11"/>
        <end position="25"/>
    </location>
</feature>
<feature type="region of interest" description="Disordered" evidence="1">
    <location>
        <begin position="1"/>
        <end position="25"/>
    </location>
</feature>
<evidence type="ECO:0000313" key="3">
    <source>
        <dbReference type="Proteomes" id="UP000000305"/>
    </source>
</evidence>
<sequence>MTCTDGESKFETQTVEENSNETGTKRMQVSRFSFALADSLANEEMKEADGWMDGLIFV</sequence>
<evidence type="ECO:0000256" key="1">
    <source>
        <dbReference type="SAM" id="MobiDB-lite"/>
    </source>
</evidence>
<protein>
    <submittedName>
        <fullName evidence="2">Uncharacterized protein</fullName>
    </submittedName>
</protein>